<dbReference type="SUPFAM" id="SSF46894">
    <property type="entry name" value="C-terminal effector domain of the bipartite response regulators"/>
    <property type="match status" value="1"/>
</dbReference>
<evidence type="ECO:0000313" key="2">
    <source>
        <dbReference type="Proteomes" id="UP001055057"/>
    </source>
</evidence>
<evidence type="ECO:0000313" key="1">
    <source>
        <dbReference type="EMBL" id="GJE61331.1"/>
    </source>
</evidence>
<dbReference type="RefSeq" id="WP_238183899.1">
    <property type="nucleotide sequence ID" value="NZ_BPRB01000202.1"/>
</dbReference>
<proteinExistence type="predicted"/>
<reference evidence="1" key="1">
    <citation type="journal article" date="2021" name="Front. Microbiol.">
        <title>Comprehensive Comparative Genomics and Phenotyping of Methylobacterium Species.</title>
        <authorList>
            <person name="Alessa O."/>
            <person name="Ogura Y."/>
            <person name="Fujitani Y."/>
            <person name="Takami H."/>
            <person name="Hayashi T."/>
            <person name="Sahin N."/>
            <person name="Tani A."/>
        </authorList>
    </citation>
    <scope>NUCLEOTIDE SEQUENCE</scope>
    <source>
        <strain evidence="1">DSM 23632</strain>
    </source>
</reference>
<protein>
    <recommendedName>
        <fullName evidence="3">Helix-turn-helix transcriptional regulator</fullName>
    </recommendedName>
</protein>
<dbReference type="Proteomes" id="UP001055057">
    <property type="component" value="Unassembled WGS sequence"/>
</dbReference>
<organism evidence="1 2">
    <name type="scientific">Methylobacterium trifolii</name>
    <dbReference type="NCBI Taxonomy" id="1003092"/>
    <lineage>
        <taxon>Bacteria</taxon>
        <taxon>Pseudomonadati</taxon>
        <taxon>Pseudomonadota</taxon>
        <taxon>Alphaproteobacteria</taxon>
        <taxon>Hyphomicrobiales</taxon>
        <taxon>Methylobacteriaceae</taxon>
        <taxon>Methylobacterium</taxon>
    </lineage>
</organism>
<evidence type="ECO:0008006" key="3">
    <source>
        <dbReference type="Google" id="ProtNLM"/>
    </source>
</evidence>
<comment type="caution">
    <text evidence="1">The sequence shown here is derived from an EMBL/GenBank/DDBJ whole genome shotgun (WGS) entry which is preliminary data.</text>
</comment>
<dbReference type="InterPro" id="IPR016032">
    <property type="entry name" value="Sig_transdc_resp-reg_C-effctor"/>
</dbReference>
<keyword evidence="2" id="KW-1185">Reference proteome</keyword>
<reference evidence="1" key="2">
    <citation type="submission" date="2021-08" db="EMBL/GenBank/DDBJ databases">
        <authorList>
            <person name="Tani A."/>
            <person name="Ola A."/>
            <person name="Ogura Y."/>
            <person name="Katsura K."/>
            <person name="Hayashi T."/>
        </authorList>
    </citation>
    <scope>NUCLEOTIDE SEQUENCE</scope>
    <source>
        <strain evidence="1">DSM 23632</strain>
    </source>
</reference>
<name>A0ABQ4U236_9HYPH</name>
<dbReference type="EMBL" id="BPRB01000202">
    <property type="protein sequence ID" value="GJE61331.1"/>
    <property type="molecule type" value="Genomic_DNA"/>
</dbReference>
<sequence>MDNLDDRIIPAIYDCIVSDAAMRECLQLLTERFGCLSAALIFQDESRAAANFAVGFGVLDAAAQARYHRDFARFDPAPAAMARLALGSVTATGRLFDNEDPRYAHFLRGFYHPLGLREAMGGPVARSAGQSGIVAVQRGADRAPFAADDIATFERLMPHFIQALSLRRAFFELETAADEMRSAIERVGPGILILAADGRLRQANAAARTILNRRDGLVVDSAGIVSGLSDPGGRNFVQLQDVPIGLYIVPRLGGLEDGSYSAPYVLRQSWASASREGRDAREVGSRLVRIYDPDRQWPEAEQTLMQAFGMPMTAARLTTALMSGDDLSTYAKREGLSLNTVKFHLKAAFAATGTSRQVDLTRYALLTVSDVSN</sequence>
<accession>A0ABQ4U236</accession>
<gene>
    <name evidence="1" type="ORF">MPOCJGCO_3453</name>
</gene>